<comment type="caution">
    <text evidence="4">The sequence shown here is derived from an EMBL/GenBank/DDBJ whole genome shotgun (WGS) entry which is preliminary data.</text>
</comment>
<comment type="subcellular location">
    <subcellularLocation>
        <location evidence="3">Cytoplasm</location>
    </subcellularLocation>
</comment>
<comment type="function">
    <text evidence="3">Required for maturation of urease via the functional incorporation of the urease nickel metallocenter.</text>
</comment>
<reference evidence="5" key="1">
    <citation type="journal article" date="2019" name="Int. J. Syst. Evol. Microbiol.">
        <title>The Global Catalogue of Microorganisms (GCM) 10K type strain sequencing project: providing services to taxonomists for standard genome sequencing and annotation.</title>
        <authorList>
            <consortium name="The Broad Institute Genomics Platform"/>
            <consortium name="The Broad Institute Genome Sequencing Center for Infectious Disease"/>
            <person name="Wu L."/>
            <person name="Ma J."/>
        </authorList>
    </citation>
    <scope>NUCLEOTIDE SEQUENCE [LARGE SCALE GENOMIC DNA]</scope>
    <source>
        <strain evidence="5">JCM 17190</strain>
    </source>
</reference>
<dbReference type="RefSeq" id="WP_344847149.1">
    <property type="nucleotide sequence ID" value="NZ_BAABDF010000007.1"/>
</dbReference>
<proteinExistence type="inferred from homology"/>
<evidence type="ECO:0000313" key="5">
    <source>
        <dbReference type="Proteomes" id="UP001399917"/>
    </source>
</evidence>
<dbReference type="Pfam" id="PF01774">
    <property type="entry name" value="UreD"/>
    <property type="match status" value="1"/>
</dbReference>
<gene>
    <name evidence="3" type="primary">ureD</name>
    <name evidence="4" type="ORF">GCM10022404_21680</name>
</gene>
<keyword evidence="2 3" id="KW-0143">Chaperone</keyword>
<keyword evidence="5" id="KW-1185">Reference proteome</keyword>
<dbReference type="HAMAP" id="MF_01384">
    <property type="entry name" value="UreD"/>
    <property type="match status" value="1"/>
</dbReference>
<evidence type="ECO:0000256" key="2">
    <source>
        <dbReference type="ARBA" id="ARBA00023186"/>
    </source>
</evidence>
<keyword evidence="3" id="KW-0996">Nickel insertion</keyword>
<dbReference type="Proteomes" id="UP001399917">
    <property type="component" value="Unassembled WGS sequence"/>
</dbReference>
<dbReference type="EMBL" id="BAABDF010000007">
    <property type="protein sequence ID" value="GAA3871461.1"/>
    <property type="molecule type" value="Genomic_DNA"/>
</dbReference>
<evidence type="ECO:0000313" key="4">
    <source>
        <dbReference type="EMBL" id="GAA3871461.1"/>
    </source>
</evidence>
<comment type="similarity">
    <text evidence="1 3">Belongs to the UreD family.</text>
</comment>
<dbReference type="PANTHER" id="PTHR33643:SF1">
    <property type="entry name" value="UREASE ACCESSORY PROTEIN D"/>
    <property type="match status" value="1"/>
</dbReference>
<dbReference type="InterPro" id="IPR002669">
    <property type="entry name" value="UreD"/>
</dbReference>
<comment type="subunit">
    <text evidence="3">UreD, UreF and UreG form a complex that acts as a GTP-hydrolysis-dependent molecular chaperone, activating the urease apoprotein by helping to assemble the nickel containing metallocenter of UreC. The UreE protein probably delivers the nickel.</text>
</comment>
<dbReference type="PANTHER" id="PTHR33643">
    <property type="entry name" value="UREASE ACCESSORY PROTEIN D"/>
    <property type="match status" value="1"/>
</dbReference>
<evidence type="ECO:0000256" key="1">
    <source>
        <dbReference type="ARBA" id="ARBA00007177"/>
    </source>
</evidence>
<sequence length="274" mass="29555">MLDHLASAPAAKMQRVQGVARVSFGPQGLRELRQEGAAKIMLPRIHRPVPEAVFLNTAGGLTGGDNLDLSLAVENGCAATGTTQTAERAYASTDLSEPARVRLSLSAGGGATLHWLPQETILFDRARLRRDTRVELSGEARFLFVETIVLGRKAMGETVQSLDFVDRREVRRDGRPVYIDPLAIGSGILSDGEHPVTLCGARAITTIGLFAQGAQDRAAALKRLSQDGVRAGVSGWDGKLVIRAFANDAYPLRRYVIQALQALGADPLPRVWHM</sequence>
<protein>
    <recommendedName>
        <fullName evidence="3">Urease accessory protein UreD</fullName>
    </recommendedName>
</protein>
<accession>A0ABP7KCF0</accession>
<name>A0ABP7KCF0_9RHOB</name>
<keyword evidence="3" id="KW-0963">Cytoplasm</keyword>
<organism evidence="4 5">
    <name type="scientific">Celeribacter arenosi</name>
    <dbReference type="NCBI Taxonomy" id="792649"/>
    <lineage>
        <taxon>Bacteria</taxon>
        <taxon>Pseudomonadati</taxon>
        <taxon>Pseudomonadota</taxon>
        <taxon>Alphaproteobacteria</taxon>
        <taxon>Rhodobacterales</taxon>
        <taxon>Roseobacteraceae</taxon>
        <taxon>Celeribacter</taxon>
    </lineage>
</organism>
<evidence type="ECO:0000256" key="3">
    <source>
        <dbReference type="HAMAP-Rule" id="MF_01384"/>
    </source>
</evidence>